<dbReference type="Pfam" id="PF07561">
    <property type="entry name" value="DUF1540"/>
    <property type="match status" value="1"/>
</dbReference>
<accession>A0A2R5EZP9</accession>
<sequence length="70" mass="7742">MPKGVSCSVANCSFWEEGNNCGAKEIMIDIDQHGRTSFNEEFAGDELGLYHQDQAEQSAATCCHTFKPKE</sequence>
<dbReference type="AlphaFoldDB" id="A0A2R5EZP9"/>
<dbReference type="RefSeq" id="WP_087567130.1">
    <property type="nucleotide sequence ID" value="NZ_BDQX01000458.1"/>
</dbReference>
<comment type="caution">
    <text evidence="2">The sequence shown here is derived from an EMBL/GenBank/DDBJ whole genome shotgun (WGS) entry which is preliminary data.</text>
</comment>
<evidence type="ECO:0000259" key="1">
    <source>
        <dbReference type="Pfam" id="PF07561"/>
    </source>
</evidence>
<evidence type="ECO:0000313" key="2">
    <source>
        <dbReference type="EMBL" id="GBG12172.1"/>
    </source>
</evidence>
<dbReference type="InterPro" id="IPR011437">
    <property type="entry name" value="DUF1540"/>
</dbReference>
<evidence type="ECO:0000313" key="3">
    <source>
        <dbReference type="Proteomes" id="UP000245202"/>
    </source>
</evidence>
<feature type="domain" description="DUF1540" evidence="1">
    <location>
        <begin position="5"/>
        <end position="66"/>
    </location>
</feature>
<keyword evidence="3" id="KW-1185">Reference proteome</keyword>
<proteinExistence type="predicted"/>
<dbReference type="EMBL" id="BDQX01000458">
    <property type="protein sequence ID" value="GBG12172.1"/>
    <property type="molecule type" value="Genomic_DNA"/>
</dbReference>
<reference evidence="2 3" key="1">
    <citation type="submission" date="2017-08" db="EMBL/GenBank/DDBJ databases">
        <title>Substantial Increase in Enzyme Production by Combined Drug-Resistance Mutations in Paenibacillus agaridevorans.</title>
        <authorList>
            <person name="Tanaka Y."/>
            <person name="Funane K."/>
            <person name="Hosaka T."/>
            <person name="Shiwa Y."/>
            <person name="Fujita N."/>
            <person name="Miyazaki T."/>
            <person name="Yoshikawa H."/>
            <person name="Murakami K."/>
            <person name="Kasahara K."/>
            <person name="Inaoka T."/>
            <person name="Hiraga Y."/>
            <person name="Ochi K."/>
        </authorList>
    </citation>
    <scope>NUCLEOTIDE SEQUENCE [LARGE SCALE GENOMIC DNA]</scope>
    <source>
        <strain evidence="2 3">T-3040</strain>
    </source>
</reference>
<organism evidence="2 3">
    <name type="scientific">Paenibacillus agaridevorans</name>
    <dbReference type="NCBI Taxonomy" id="171404"/>
    <lineage>
        <taxon>Bacteria</taxon>
        <taxon>Bacillati</taxon>
        <taxon>Bacillota</taxon>
        <taxon>Bacilli</taxon>
        <taxon>Bacillales</taxon>
        <taxon>Paenibacillaceae</taxon>
        <taxon>Paenibacillus</taxon>
    </lineage>
</organism>
<gene>
    <name evidence="2" type="ORF">PAT3040_07033</name>
</gene>
<name>A0A2R5EZP9_9BACL</name>
<protein>
    <submittedName>
        <fullName evidence="2">DUF1540 domain-containing protein</fullName>
    </submittedName>
</protein>
<dbReference type="Proteomes" id="UP000245202">
    <property type="component" value="Unassembled WGS sequence"/>
</dbReference>